<dbReference type="Proteomes" id="UP000469734">
    <property type="component" value="Unassembled WGS sequence"/>
</dbReference>
<organism evidence="1 2">
    <name type="scientific">Duganella margarita</name>
    <dbReference type="NCBI Taxonomy" id="2692170"/>
    <lineage>
        <taxon>Bacteria</taxon>
        <taxon>Pseudomonadati</taxon>
        <taxon>Pseudomonadota</taxon>
        <taxon>Betaproteobacteria</taxon>
        <taxon>Burkholderiales</taxon>
        <taxon>Oxalobacteraceae</taxon>
        <taxon>Telluria group</taxon>
        <taxon>Duganella</taxon>
    </lineage>
</organism>
<name>A0A7X4H3X9_9BURK</name>
<accession>A0A7X4H3X9</accession>
<protein>
    <submittedName>
        <fullName evidence="1">Uncharacterized protein</fullName>
    </submittedName>
</protein>
<dbReference type="EMBL" id="WWCR01000018">
    <property type="protein sequence ID" value="MYM73892.1"/>
    <property type="molecule type" value="Genomic_DNA"/>
</dbReference>
<proteinExistence type="predicted"/>
<evidence type="ECO:0000313" key="1">
    <source>
        <dbReference type="EMBL" id="MYM73892.1"/>
    </source>
</evidence>
<sequence length="191" mass="21682">MAGRREEKRERQRIEKESSYLAILVIAHLDRLANDCVDVALDDGTSEGRPAGRDGDYHMATTSTPKFEPLSLEVEWKVLPADLMYGILNLPYQIEQLDNRVSGIWEHDDPPDYTQTFWARRLGFARLGREASDLAVQLRKHAGLPAAPAAEGEWNRDECMREQIEKIESARKAYEARWAASNLGDLEEIAT</sequence>
<gene>
    <name evidence="1" type="ORF">GTP56_17015</name>
</gene>
<evidence type="ECO:0000313" key="2">
    <source>
        <dbReference type="Proteomes" id="UP000469734"/>
    </source>
</evidence>
<comment type="caution">
    <text evidence="1">The sequence shown here is derived from an EMBL/GenBank/DDBJ whole genome shotgun (WGS) entry which is preliminary data.</text>
</comment>
<dbReference type="AlphaFoldDB" id="A0A7X4H3X9"/>
<reference evidence="1 2" key="1">
    <citation type="submission" date="2019-12" db="EMBL/GenBank/DDBJ databases">
        <title>Novel species isolated from a subtropical stream in China.</title>
        <authorList>
            <person name="Lu H."/>
        </authorList>
    </citation>
    <scope>NUCLEOTIDE SEQUENCE [LARGE SCALE GENOMIC DNA]</scope>
    <source>
        <strain evidence="1 2">FT134W</strain>
    </source>
</reference>